<dbReference type="InterPro" id="IPR036964">
    <property type="entry name" value="RASGEF_cat_dom_sf"/>
</dbReference>
<keyword evidence="1 2" id="KW-0344">Guanine-nucleotide releasing factor</keyword>
<accession>A0A1X2HA66</accession>
<evidence type="ECO:0000259" key="4">
    <source>
        <dbReference type="PROSITE" id="PS50009"/>
    </source>
</evidence>
<dbReference type="OrthoDB" id="546434at2759"/>
<feature type="domain" description="N-terminal Ras-GEF" evidence="5">
    <location>
        <begin position="252"/>
        <end position="383"/>
    </location>
</feature>
<dbReference type="GO" id="GO:0005085">
    <property type="term" value="F:guanyl-nucleotide exchange factor activity"/>
    <property type="evidence" value="ECO:0007669"/>
    <property type="project" value="UniProtKB-KW"/>
</dbReference>
<dbReference type="SMART" id="SM00147">
    <property type="entry name" value="RasGEF"/>
    <property type="match status" value="1"/>
</dbReference>
<dbReference type="PANTHER" id="PTHR23113:SF368">
    <property type="entry name" value="CELL DIVISION CONTROL PROTEIN 25"/>
    <property type="match status" value="1"/>
</dbReference>
<dbReference type="InParanoid" id="A0A1X2HA66"/>
<reference evidence="6 7" key="1">
    <citation type="submission" date="2016-07" db="EMBL/GenBank/DDBJ databases">
        <title>Pervasive Adenine N6-methylation of Active Genes in Fungi.</title>
        <authorList>
            <consortium name="DOE Joint Genome Institute"/>
            <person name="Mondo S.J."/>
            <person name="Dannebaum R.O."/>
            <person name="Kuo R.C."/>
            <person name="Labutti K."/>
            <person name="Haridas S."/>
            <person name="Kuo A."/>
            <person name="Salamov A."/>
            <person name="Ahrendt S.R."/>
            <person name="Lipzen A."/>
            <person name="Sullivan W."/>
            <person name="Andreopoulos W.B."/>
            <person name="Clum A."/>
            <person name="Lindquist E."/>
            <person name="Daum C."/>
            <person name="Ramamoorthy G.K."/>
            <person name="Gryganskyi A."/>
            <person name="Culley D."/>
            <person name="Magnuson J.K."/>
            <person name="James T.Y."/>
            <person name="O'Malley M.A."/>
            <person name="Stajich J.E."/>
            <person name="Spatafora J.W."/>
            <person name="Visel A."/>
            <person name="Grigoriev I.V."/>
        </authorList>
    </citation>
    <scope>NUCLEOTIDE SEQUENCE [LARGE SCALE GENOMIC DNA]</scope>
    <source>
        <strain evidence="6 7">NRRL 2496</strain>
    </source>
</reference>
<evidence type="ECO:0000313" key="6">
    <source>
        <dbReference type="EMBL" id="ORY95571.1"/>
    </source>
</evidence>
<proteinExistence type="predicted"/>
<organism evidence="6 7">
    <name type="scientific">Syncephalastrum racemosum</name>
    <name type="common">Filamentous fungus</name>
    <dbReference type="NCBI Taxonomy" id="13706"/>
    <lineage>
        <taxon>Eukaryota</taxon>
        <taxon>Fungi</taxon>
        <taxon>Fungi incertae sedis</taxon>
        <taxon>Mucoromycota</taxon>
        <taxon>Mucoromycotina</taxon>
        <taxon>Mucoromycetes</taxon>
        <taxon>Mucorales</taxon>
        <taxon>Syncephalastraceae</taxon>
        <taxon>Syncephalastrum</taxon>
    </lineage>
</organism>
<dbReference type="GO" id="GO:0007265">
    <property type="term" value="P:Ras protein signal transduction"/>
    <property type="evidence" value="ECO:0007669"/>
    <property type="project" value="TreeGrafter"/>
</dbReference>
<dbReference type="Proteomes" id="UP000242180">
    <property type="component" value="Unassembled WGS sequence"/>
</dbReference>
<dbReference type="InterPro" id="IPR023578">
    <property type="entry name" value="Ras_GEF_dom_sf"/>
</dbReference>
<dbReference type="AlphaFoldDB" id="A0A1X2HA66"/>
<dbReference type="InterPro" id="IPR001895">
    <property type="entry name" value="RASGEF_cat_dom"/>
</dbReference>
<dbReference type="CDD" id="cd00155">
    <property type="entry name" value="RasGEF"/>
    <property type="match status" value="1"/>
</dbReference>
<dbReference type="EMBL" id="MCGN01000006">
    <property type="protein sequence ID" value="ORY95571.1"/>
    <property type="molecule type" value="Genomic_DNA"/>
</dbReference>
<feature type="region of interest" description="Disordered" evidence="3">
    <location>
        <begin position="217"/>
        <end position="236"/>
    </location>
</feature>
<evidence type="ECO:0000256" key="3">
    <source>
        <dbReference type="SAM" id="MobiDB-lite"/>
    </source>
</evidence>
<evidence type="ECO:0000256" key="2">
    <source>
        <dbReference type="PROSITE-ProRule" id="PRU00168"/>
    </source>
</evidence>
<name>A0A1X2HA66_SYNRA</name>
<dbReference type="PROSITE" id="PS00720">
    <property type="entry name" value="RASGEF"/>
    <property type="match status" value="1"/>
</dbReference>
<dbReference type="Pfam" id="PF00617">
    <property type="entry name" value="RasGEF"/>
    <property type="match status" value="1"/>
</dbReference>
<comment type="caution">
    <text evidence="6">The sequence shown here is derived from an EMBL/GenBank/DDBJ whole genome shotgun (WGS) entry which is preliminary data.</text>
</comment>
<dbReference type="PROSITE" id="PS50212">
    <property type="entry name" value="RASGEF_NTER"/>
    <property type="match status" value="1"/>
</dbReference>
<dbReference type="CDD" id="cd06224">
    <property type="entry name" value="REM"/>
    <property type="match status" value="1"/>
</dbReference>
<protein>
    <submittedName>
        <fullName evidence="6">Ras guanine nucleotide exchange factor domain-containing protein</fullName>
    </submittedName>
</protein>
<feature type="region of interest" description="Disordered" evidence="3">
    <location>
        <begin position="42"/>
        <end position="75"/>
    </location>
</feature>
<dbReference type="GO" id="GO:0005886">
    <property type="term" value="C:plasma membrane"/>
    <property type="evidence" value="ECO:0007669"/>
    <property type="project" value="TreeGrafter"/>
</dbReference>
<gene>
    <name evidence="6" type="ORF">BCR43DRAFT_475487</name>
</gene>
<dbReference type="Gene3D" id="1.20.870.10">
    <property type="entry name" value="Son of sevenless (SoS) protein Chain: S domain 1"/>
    <property type="match status" value="1"/>
</dbReference>
<sequence>MLLAVRNFVAVCQTIPVPLQSPMPVFDGQVSRSSITSIPEESYAAHGREHRENSTASESTHGSTRTSVTGTTSVTSQRDSFNMDAVFDAAKMFVGELEASVEAMATSLKENATLSGQALAAVLFSRMDHLTQRTGQMMVAFEKVCSDEAGQRTLAHSKEALLNGFGTLFCKLQMLTGTSAISEATLTDLEQVIQRILVPVQAMKGCIVALDENMMKDEASDGEDEDEEDEAESGVSPYLRHDYRKRDIAFGADGQVRGGTLSALVERLTMHDQSDTNFTTTFMLTFRSFCSPIKLLKLLEDRFSLSPPKDLTEEELEAWTEKKQIPVRLRVFNIFKLWLEQYFSTEDDMFILDRLLDFNSVMIRSNLSTACGDQLERLVKRRREAEGPMQLKRRIASARVASEAILPSNTKKFRLLDIHPLELARQLTLMDFSLYSMIQATDCMNKAWSESDNRIRANISFNTQITLWVMDAILCPSDVKKRAQVVKYWIDVAQKCQHLHNFNTLMAILSAFESSAIGRLGRTWEAAGTKSQQALGVLRKLLGTDRNYAEYRTLIHSINPPCIPFLGVYLQDLTFIADGNPDMLVTPRRSTSLINFGKLSKTGAVIRDMQQFQSLSYAFQPVELLQTFIKANLQSARDEEVLYTASVKLEPKEREDQKVTRMLSESGFV</sequence>
<evidence type="ECO:0000256" key="1">
    <source>
        <dbReference type="ARBA" id="ARBA00022658"/>
    </source>
</evidence>
<feature type="domain" description="Ras-GEF" evidence="4">
    <location>
        <begin position="419"/>
        <end position="652"/>
    </location>
</feature>
<dbReference type="InterPro" id="IPR008937">
    <property type="entry name" value="Ras-like_GEF"/>
</dbReference>
<dbReference type="Gene3D" id="1.10.840.10">
    <property type="entry name" value="Ras guanine-nucleotide exchange factors catalytic domain"/>
    <property type="match status" value="1"/>
</dbReference>
<dbReference type="OMA" id="MTYQSFC"/>
<evidence type="ECO:0000259" key="5">
    <source>
        <dbReference type="PROSITE" id="PS50212"/>
    </source>
</evidence>
<dbReference type="PANTHER" id="PTHR23113">
    <property type="entry name" value="GUANINE NUCLEOTIDE EXCHANGE FACTOR"/>
    <property type="match status" value="1"/>
</dbReference>
<feature type="compositionally biased region" description="Acidic residues" evidence="3">
    <location>
        <begin position="220"/>
        <end position="232"/>
    </location>
</feature>
<evidence type="ECO:0000313" key="7">
    <source>
        <dbReference type="Proteomes" id="UP000242180"/>
    </source>
</evidence>
<dbReference type="InterPro" id="IPR000651">
    <property type="entry name" value="Ras-like_Gua-exchang_fac_N"/>
</dbReference>
<dbReference type="SUPFAM" id="SSF48366">
    <property type="entry name" value="Ras GEF"/>
    <property type="match status" value="1"/>
</dbReference>
<keyword evidence="7" id="KW-1185">Reference proteome</keyword>
<dbReference type="STRING" id="13706.A0A1X2HA66"/>
<dbReference type="PROSITE" id="PS50009">
    <property type="entry name" value="RASGEF_CAT"/>
    <property type="match status" value="1"/>
</dbReference>
<dbReference type="InterPro" id="IPR019804">
    <property type="entry name" value="Ras_G-nucl-exch_fac_CS"/>
</dbReference>
<dbReference type="SMART" id="SM00229">
    <property type="entry name" value="RasGEFN"/>
    <property type="match status" value="1"/>
</dbReference>
<feature type="compositionally biased region" description="Low complexity" evidence="3">
    <location>
        <begin position="59"/>
        <end position="75"/>
    </location>
</feature>
<dbReference type="Pfam" id="PF00618">
    <property type="entry name" value="RasGEF_N"/>
    <property type="match status" value="1"/>
</dbReference>